<dbReference type="OrthoDB" id="5766125at2"/>
<comment type="caution">
    <text evidence="1">The sequence shown here is derived from an EMBL/GenBank/DDBJ whole genome shotgun (WGS) entry which is preliminary data.</text>
</comment>
<gene>
    <name evidence="1" type="ORF">BN874_530005</name>
</gene>
<dbReference type="Gene3D" id="1.20.1220.20">
    <property type="entry name" value="Uncharcterised protein PF01724"/>
    <property type="match status" value="1"/>
</dbReference>
<dbReference type="EMBL" id="CBTK010000269">
    <property type="protein sequence ID" value="CDH46576.1"/>
    <property type="molecule type" value="Genomic_DNA"/>
</dbReference>
<dbReference type="RefSeq" id="WP_034435268.1">
    <property type="nucleotide sequence ID" value="NZ_CBTK010000269.1"/>
</dbReference>
<reference evidence="1 2" key="1">
    <citation type="journal article" date="2014" name="ISME J.">
        <title>Candidatus Competibacter-lineage genomes retrieved from metagenomes reveal functional metabolic diversity.</title>
        <authorList>
            <person name="McIlroy S.J."/>
            <person name="Albertsen M."/>
            <person name="Andresen E.K."/>
            <person name="Saunders A.M."/>
            <person name="Kristiansen R."/>
            <person name="Stokholm-Bjerregaard M."/>
            <person name="Nielsen K.L."/>
            <person name="Nielsen P.H."/>
        </authorList>
    </citation>
    <scope>NUCLEOTIDE SEQUENCE [LARGE SCALE GENOMIC DNA]</scope>
    <source>
        <strain evidence="1 2">Run_B_J11</strain>
    </source>
</reference>
<dbReference type="Pfam" id="PF01724">
    <property type="entry name" value="DUF29"/>
    <property type="match status" value="1"/>
</dbReference>
<dbReference type="InterPro" id="IPR002636">
    <property type="entry name" value="DUF29"/>
</dbReference>
<evidence type="ECO:0000313" key="2">
    <source>
        <dbReference type="Proteomes" id="UP000019184"/>
    </source>
</evidence>
<dbReference type="PANTHER" id="PTHR34235">
    <property type="entry name" value="SLR1203 PROTEIN-RELATED"/>
    <property type="match status" value="1"/>
</dbReference>
<organism evidence="1 2">
    <name type="scientific">Candidatus Contendobacter odensis Run_B_J11</name>
    <dbReference type="NCBI Taxonomy" id="1400861"/>
    <lineage>
        <taxon>Bacteria</taxon>
        <taxon>Pseudomonadati</taxon>
        <taxon>Pseudomonadota</taxon>
        <taxon>Gammaproteobacteria</taxon>
        <taxon>Candidatus Competibacteraceae</taxon>
        <taxon>Candidatus Contendibacter</taxon>
    </lineage>
</organism>
<sequence length="142" mass="16345">MTTPYQQDVVAWANEQVAFLRAGRWAEIDVEHIAEEIEDVGKSEQRELVNRVAVLLAHLLKWQFQPERRGASGQITIRNQRRGIARRLERTPSLKAEWADPAWWEEVWDEATAQAAEPTGLSSFPEACPWTTTQILDPEWLP</sequence>
<keyword evidence="2" id="KW-1185">Reference proteome</keyword>
<dbReference type="PANTHER" id="PTHR34235:SF4">
    <property type="entry name" value="SLR0291 PROTEIN"/>
    <property type="match status" value="1"/>
</dbReference>
<dbReference type="Proteomes" id="UP000019184">
    <property type="component" value="Unassembled WGS sequence"/>
</dbReference>
<accession>A0A7U7GEV3</accession>
<evidence type="ECO:0000313" key="1">
    <source>
        <dbReference type="EMBL" id="CDH46576.1"/>
    </source>
</evidence>
<protein>
    <recommendedName>
        <fullName evidence="3">DUF29 domain-containing protein</fullName>
    </recommendedName>
</protein>
<dbReference type="AlphaFoldDB" id="A0A7U7GEV3"/>
<name>A0A7U7GEV3_9GAMM</name>
<evidence type="ECO:0008006" key="3">
    <source>
        <dbReference type="Google" id="ProtNLM"/>
    </source>
</evidence>
<proteinExistence type="predicted"/>